<comment type="caution">
    <text evidence="2">The sequence shown here is derived from an EMBL/GenBank/DDBJ whole genome shotgun (WGS) entry which is preliminary data.</text>
</comment>
<sequence>MRVRTAGAGAGAGRIVRRALVAGLGLALVALTPLPAQANATTGAAGEPVAATGAWADPVSVTGAAAALVDVSGAAAGPVGVTRTTLAADTVIPRGVTVDLVRRTMTLAAGEKRHLRGRLEATSTTTGIVGLTERVRCLDASGRTVPVVAASARNHEGSDTVTYATPGHLPLFADLLFTAPADGTYTCVLQGTAYSSLTGSYHLTAVAGKTWLEADDGDRVGAGWWQNPACESADSGGACTYVGTGPARRDAWVFYDDGTPSRRWQAHPDAVSVSAQANLELTTCYHGTASCATAMQAHPRGKNAVVDARFEFIQLGTTGHACRTHSTTARRTVTDDAHHAVGYSFLTGLPVDPACGTRDFLMRIYVKHVSGQTVKIDGVQSGVTSLTNGIAFNNFG</sequence>
<evidence type="ECO:0000256" key="1">
    <source>
        <dbReference type="SAM" id="SignalP"/>
    </source>
</evidence>
<keyword evidence="3" id="KW-1185">Reference proteome</keyword>
<dbReference type="EMBL" id="JBHXPM010000012">
    <property type="protein sequence ID" value="MFD3957315.1"/>
    <property type="molecule type" value="Genomic_DNA"/>
</dbReference>
<reference evidence="2 3" key="1">
    <citation type="submission" date="2024-09" db="EMBL/GenBank/DDBJ databases">
        <title>The Natural Products Discovery Center: Release of the First 8490 Sequenced Strains for Exploring Actinobacteria Biosynthetic Diversity.</title>
        <authorList>
            <person name="Kalkreuter E."/>
            <person name="Kautsar S.A."/>
            <person name="Yang D."/>
            <person name="Bader C.D."/>
            <person name="Teijaro C.N."/>
            <person name="Fluegel L."/>
            <person name="Davis C.M."/>
            <person name="Simpson J.R."/>
            <person name="Lauterbach L."/>
            <person name="Steele A.D."/>
            <person name="Gui C."/>
            <person name="Meng S."/>
            <person name="Li G."/>
            <person name="Viehrig K."/>
            <person name="Ye F."/>
            <person name="Su P."/>
            <person name="Kiefer A.F."/>
            <person name="Nichols A."/>
            <person name="Cepeda A.J."/>
            <person name="Yan W."/>
            <person name="Fan B."/>
            <person name="Jiang Y."/>
            <person name="Adhikari A."/>
            <person name="Zheng C.-J."/>
            <person name="Schuster L."/>
            <person name="Cowan T.M."/>
            <person name="Smanski M.J."/>
            <person name="Chevrette M.G."/>
            <person name="De Carvalho L.P.S."/>
            <person name="Shen B."/>
        </authorList>
    </citation>
    <scope>NUCLEOTIDE SEQUENCE [LARGE SCALE GENOMIC DNA]</scope>
    <source>
        <strain evidence="2 3">NPDC058584</strain>
    </source>
</reference>
<organism evidence="2 3">
    <name type="scientific">Streptomyces bacillaris</name>
    <dbReference type="NCBI Taxonomy" id="68179"/>
    <lineage>
        <taxon>Bacteria</taxon>
        <taxon>Bacillati</taxon>
        <taxon>Actinomycetota</taxon>
        <taxon>Actinomycetes</taxon>
        <taxon>Kitasatosporales</taxon>
        <taxon>Streptomycetaceae</taxon>
        <taxon>Streptomyces</taxon>
    </lineage>
</organism>
<accession>A0ABW6DTY7</accession>
<feature type="chain" id="PRO_5045773295" evidence="1">
    <location>
        <begin position="39"/>
        <end position="396"/>
    </location>
</feature>
<protein>
    <submittedName>
        <fullName evidence="2">Uncharacterized protein</fullName>
    </submittedName>
</protein>
<evidence type="ECO:0000313" key="3">
    <source>
        <dbReference type="Proteomes" id="UP001598300"/>
    </source>
</evidence>
<dbReference type="RefSeq" id="WP_244210442.1">
    <property type="nucleotide sequence ID" value="NZ_JBHVRE010000010.1"/>
</dbReference>
<dbReference type="Proteomes" id="UP001598300">
    <property type="component" value="Unassembled WGS sequence"/>
</dbReference>
<feature type="signal peptide" evidence="1">
    <location>
        <begin position="1"/>
        <end position="38"/>
    </location>
</feature>
<keyword evidence="1" id="KW-0732">Signal</keyword>
<evidence type="ECO:0000313" key="2">
    <source>
        <dbReference type="EMBL" id="MFD3957315.1"/>
    </source>
</evidence>
<name>A0ABW6DTY7_9ACTN</name>
<gene>
    <name evidence="2" type="ORF">ACFWR3_14720</name>
</gene>
<proteinExistence type="predicted"/>